<dbReference type="Proteomes" id="UP000297549">
    <property type="component" value="Unassembled WGS sequence"/>
</dbReference>
<feature type="compositionally biased region" description="Pro residues" evidence="1">
    <location>
        <begin position="63"/>
        <end position="76"/>
    </location>
</feature>
<gene>
    <name evidence="3" type="ORF">E5K00_07355</name>
</gene>
<feature type="domain" description="HTH cro/C1-type" evidence="2">
    <location>
        <begin position="21"/>
        <end position="44"/>
    </location>
</feature>
<feature type="region of interest" description="Disordered" evidence="1">
    <location>
        <begin position="63"/>
        <end position="85"/>
    </location>
</feature>
<reference evidence="3 4" key="1">
    <citation type="submission" date="2019-04" db="EMBL/GenBank/DDBJ databases">
        <authorList>
            <person name="Feng G."/>
            <person name="Zhang J."/>
            <person name="Zhu H."/>
        </authorList>
    </citation>
    <scope>NUCLEOTIDE SEQUENCE [LARGE SCALE GENOMIC DNA]</scope>
    <source>
        <strain evidence="3 4">JCM 31653</strain>
    </source>
</reference>
<dbReference type="AlphaFoldDB" id="A0A4Z0Q4Q0"/>
<dbReference type="InterPro" id="IPR010982">
    <property type="entry name" value="Lambda_DNA-bd_dom_sf"/>
</dbReference>
<comment type="caution">
    <text evidence="3">The sequence shown here is derived from an EMBL/GenBank/DDBJ whole genome shotgun (WGS) entry which is preliminary data.</text>
</comment>
<evidence type="ECO:0000313" key="4">
    <source>
        <dbReference type="Proteomes" id="UP000297549"/>
    </source>
</evidence>
<organism evidence="3 4">
    <name type="scientific">Hymenobacter aquaticus</name>
    <dbReference type="NCBI Taxonomy" id="1867101"/>
    <lineage>
        <taxon>Bacteria</taxon>
        <taxon>Pseudomonadati</taxon>
        <taxon>Bacteroidota</taxon>
        <taxon>Cytophagia</taxon>
        <taxon>Cytophagales</taxon>
        <taxon>Hymenobacteraceae</taxon>
        <taxon>Hymenobacter</taxon>
    </lineage>
</organism>
<dbReference type="InterPro" id="IPR001387">
    <property type="entry name" value="Cro/C1-type_HTH"/>
</dbReference>
<dbReference type="CDD" id="cd00093">
    <property type="entry name" value="HTH_XRE"/>
    <property type="match status" value="1"/>
</dbReference>
<evidence type="ECO:0000256" key="1">
    <source>
        <dbReference type="SAM" id="MobiDB-lite"/>
    </source>
</evidence>
<proteinExistence type="predicted"/>
<evidence type="ECO:0000259" key="2">
    <source>
        <dbReference type="PROSITE" id="PS50943"/>
    </source>
</evidence>
<dbReference type="SUPFAM" id="SSF47413">
    <property type="entry name" value="lambda repressor-like DNA-binding domains"/>
    <property type="match status" value="1"/>
</dbReference>
<sequence>MPRPSRASHSLSYSVRRYFALTQAELAGFLGVSRSMLAAVEAGRKQLGEAAVYRLLRLSHHLPPAPGPGAAPPPAPARSAEENPPRLAADEKAALRLHLKGVRVGILRAQLELEQRGQLAQAAAHRRWALAELRTVLLAPVPPFWAGPLPDAAQDLRWLDRLVEDMAYAPVPLSATEHTLRLARLRGLEAELAVLEAAWGPE</sequence>
<dbReference type="RefSeq" id="WP_135462586.1">
    <property type="nucleotide sequence ID" value="NZ_SRLC01000001.1"/>
</dbReference>
<dbReference type="EMBL" id="SRLC01000001">
    <property type="protein sequence ID" value="TGE25007.1"/>
    <property type="molecule type" value="Genomic_DNA"/>
</dbReference>
<protein>
    <recommendedName>
        <fullName evidence="2">HTH cro/C1-type domain-containing protein</fullName>
    </recommendedName>
</protein>
<dbReference type="OrthoDB" id="887390at2"/>
<evidence type="ECO:0000313" key="3">
    <source>
        <dbReference type="EMBL" id="TGE25007.1"/>
    </source>
</evidence>
<keyword evidence="4" id="KW-1185">Reference proteome</keyword>
<dbReference type="Gene3D" id="1.10.260.40">
    <property type="entry name" value="lambda repressor-like DNA-binding domains"/>
    <property type="match status" value="1"/>
</dbReference>
<name>A0A4Z0Q4Q0_9BACT</name>
<accession>A0A4Z0Q4Q0</accession>
<dbReference type="PROSITE" id="PS50943">
    <property type="entry name" value="HTH_CROC1"/>
    <property type="match status" value="1"/>
</dbReference>
<dbReference type="GO" id="GO:0003677">
    <property type="term" value="F:DNA binding"/>
    <property type="evidence" value="ECO:0007669"/>
    <property type="project" value="InterPro"/>
</dbReference>